<dbReference type="InterPro" id="IPR011990">
    <property type="entry name" value="TPR-like_helical_dom_sf"/>
</dbReference>
<dbReference type="AlphaFoldDB" id="A0A6I2MPE9"/>
<dbReference type="Gene3D" id="1.25.40.390">
    <property type="match status" value="1"/>
</dbReference>
<gene>
    <name evidence="1" type="ORF">GJ691_08125</name>
</gene>
<organism evidence="1 2">
    <name type="scientific">Maribacter luteus</name>
    <dbReference type="NCBI Taxonomy" id="2594478"/>
    <lineage>
        <taxon>Bacteria</taxon>
        <taxon>Pseudomonadati</taxon>
        <taxon>Bacteroidota</taxon>
        <taxon>Flavobacteriia</taxon>
        <taxon>Flavobacteriales</taxon>
        <taxon>Flavobacteriaceae</taxon>
        <taxon>Maribacter</taxon>
    </lineage>
</organism>
<keyword evidence="1" id="KW-0449">Lipoprotein</keyword>
<dbReference type="InterPro" id="IPR041662">
    <property type="entry name" value="SusD-like_2"/>
</dbReference>
<dbReference type="Proteomes" id="UP000443153">
    <property type="component" value="Unassembled WGS sequence"/>
</dbReference>
<dbReference type="RefSeq" id="WP_154365679.1">
    <property type="nucleotide sequence ID" value="NZ_WKJH01000005.1"/>
</dbReference>
<sequence length="494" mass="54665">MRNVIKNIFIGTLLFGFIACSDDYFDVNTPSASVNVDDLGMSDLLGPVIHSTLYTQYYAETVAGNYTQYFGGYGYAAAGFSEMSSAWSEIYLYILPNTEAIKEKAEDSGAIHYGAIAEILEAINISLAADMWDNIPYTEATDGTENPYPDFDTQEQVYASAITLLDSAISSLQSEDNSNISVGNEDLIYGGDIDQWLKAAFTIKARLQLHLIAKGIYSATDVLGTIENGFTSVDDDFQMDFPSEELNPWYSNNVLTRNTGNYYRAPNDQIVSMMNGTSYPFESGLVDIDPRLPIMFQNDGSEGDPWRGFVNGGEGESSDGEDANTFFKDGGYYTNATSPLALITYAEAMFIKAEAAFLANGGNETSVGANITAYEAYMEGITASMEKLSADGSDYMADSAVDVGVNNLMLNHIMKEKYIANYLNVETYNDFRRYDFSSDVFKDLALRLEGEGDDSEYTGLWYRRAVYPDSEQNSNEDVVNANWQEPTVDVWWAE</sequence>
<proteinExistence type="predicted"/>
<dbReference type="PROSITE" id="PS51257">
    <property type="entry name" value="PROKAR_LIPOPROTEIN"/>
    <property type="match status" value="1"/>
</dbReference>
<name>A0A6I2MPE9_9FLAO</name>
<evidence type="ECO:0000313" key="2">
    <source>
        <dbReference type="Proteomes" id="UP000443153"/>
    </source>
</evidence>
<comment type="caution">
    <text evidence="1">The sequence shown here is derived from an EMBL/GenBank/DDBJ whole genome shotgun (WGS) entry which is preliminary data.</text>
</comment>
<reference evidence="1 2" key="1">
    <citation type="submission" date="2019-11" db="EMBL/GenBank/DDBJ databases">
        <title>Maribacter lutea sp. nov., a marine bacterium isolated from intertidal sand.</title>
        <authorList>
            <person name="Liu A."/>
        </authorList>
    </citation>
    <scope>NUCLEOTIDE SEQUENCE [LARGE SCALE GENOMIC DNA]</scope>
    <source>
        <strain evidence="1 2">RZ05</strain>
    </source>
</reference>
<keyword evidence="2" id="KW-1185">Reference proteome</keyword>
<evidence type="ECO:0000313" key="1">
    <source>
        <dbReference type="EMBL" id="MRX64134.1"/>
    </source>
</evidence>
<dbReference type="SUPFAM" id="SSF48452">
    <property type="entry name" value="TPR-like"/>
    <property type="match status" value="1"/>
</dbReference>
<dbReference type="Pfam" id="PF12771">
    <property type="entry name" value="SusD-like_2"/>
    <property type="match status" value="1"/>
</dbReference>
<accession>A0A6I2MPE9</accession>
<protein>
    <submittedName>
        <fullName evidence="1">SusD/RagB family nutrient-binding outer membrane lipoprotein</fullName>
    </submittedName>
</protein>
<dbReference type="OrthoDB" id="725917at2"/>
<dbReference type="EMBL" id="WKJH01000005">
    <property type="protein sequence ID" value="MRX64134.1"/>
    <property type="molecule type" value="Genomic_DNA"/>
</dbReference>